<dbReference type="Gene3D" id="2.60.120.620">
    <property type="entry name" value="q2cbj1_9rhob like domain"/>
    <property type="match status" value="1"/>
</dbReference>
<organism evidence="1 2">
    <name type="scientific">Talaromyces rugulosus</name>
    <name type="common">Penicillium rugulosum</name>
    <dbReference type="NCBI Taxonomy" id="121627"/>
    <lineage>
        <taxon>Eukaryota</taxon>
        <taxon>Fungi</taxon>
        <taxon>Dikarya</taxon>
        <taxon>Ascomycota</taxon>
        <taxon>Pezizomycotina</taxon>
        <taxon>Eurotiomycetes</taxon>
        <taxon>Eurotiomycetidae</taxon>
        <taxon>Eurotiales</taxon>
        <taxon>Trichocomaceae</taxon>
        <taxon>Talaromyces</taxon>
        <taxon>Talaromyces sect. Islandici</taxon>
    </lineage>
</organism>
<dbReference type="GeneID" id="55998824"/>
<reference evidence="2" key="1">
    <citation type="submission" date="2020-06" db="EMBL/GenBank/DDBJ databases">
        <title>A chromosome-scale genome assembly of Talaromyces rugulosus W13939.</title>
        <authorList>
            <person name="Wang B."/>
            <person name="Guo L."/>
            <person name="Ye K."/>
            <person name="Wang L."/>
        </authorList>
    </citation>
    <scope>NUCLEOTIDE SEQUENCE [LARGE SCALE GENOMIC DNA]</scope>
    <source>
        <strain evidence="2">W13939</strain>
    </source>
</reference>
<sequence length="345" mass="39584">MAPSRIDAEFATGTTSKSQFQNTNDQKIHYGDWRDDFFRDGYVIIKGVLPKDRARQYQSEALTWLESFGIGFDRNDITTWKKENVPQSFKGGMYLHFSAAHEKYVWDVRCEPGVIEPFAKLWGTDELVVSFDTVNVTLPQSIVGTYDSKPWPHVDQAPERRGLRCVQGIVNLSESGPNDGGLVVMKGSSPLFEQFFDENPVTGPTPWRTAKHKDFHPFHDKDLDWYRARGCELIKVCAEPGDLILWDSRQMHWAQFGESDLIRTIVYATYTPATWMSEEDRALKKDLFKNYETTTHWPHTNLFTHGKAMITVDGKEIPDPLERGEPITKPERSEKLLKLAGAMKY</sequence>
<name>A0A7H8RHW7_TALRU</name>
<gene>
    <name evidence="1" type="ORF">TRUGW13939_11346</name>
</gene>
<accession>A0A7H8RHW7</accession>
<dbReference type="EMBL" id="CP055903">
    <property type="protein sequence ID" value="QKX64173.1"/>
    <property type="molecule type" value="Genomic_DNA"/>
</dbReference>
<dbReference type="Proteomes" id="UP000509510">
    <property type="component" value="Chromosome VI"/>
</dbReference>
<dbReference type="OrthoDB" id="445007at2759"/>
<evidence type="ECO:0000313" key="2">
    <source>
        <dbReference type="Proteomes" id="UP000509510"/>
    </source>
</evidence>
<dbReference type="InterPro" id="IPR008775">
    <property type="entry name" value="Phytyl_CoA_dOase-like"/>
</dbReference>
<dbReference type="PANTHER" id="PTHR31630">
    <property type="entry name" value="PHYTANOYL-COA DIOXYGENASE-RELATED-RELATED"/>
    <property type="match status" value="1"/>
</dbReference>
<keyword evidence="2" id="KW-1185">Reference proteome</keyword>
<evidence type="ECO:0008006" key="3">
    <source>
        <dbReference type="Google" id="ProtNLM"/>
    </source>
</evidence>
<dbReference type="AlphaFoldDB" id="A0A7H8RHW7"/>
<proteinExistence type="predicted"/>
<evidence type="ECO:0000313" key="1">
    <source>
        <dbReference type="EMBL" id="QKX64173.1"/>
    </source>
</evidence>
<dbReference type="PANTHER" id="PTHR31630:SF6">
    <property type="entry name" value="PHYTANOYL-COA DIOXYGENASE-RELATED"/>
    <property type="match status" value="1"/>
</dbReference>
<dbReference type="Pfam" id="PF05721">
    <property type="entry name" value="PhyH"/>
    <property type="match status" value="1"/>
</dbReference>
<dbReference type="RefSeq" id="XP_035350347.1">
    <property type="nucleotide sequence ID" value="XM_035494454.1"/>
</dbReference>
<dbReference type="SUPFAM" id="SSF51197">
    <property type="entry name" value="Clavaminate synthase-like"/>
    <property type="match status" value="1"/>
</dbReference>
<dbReference type="KEGG" id="trg:TRUGW13939_11346"/>
<protein>
    <recommendedName>
        <fullName evidence="3">Phytanoyl-CoA dioxygenase</fullName>
    </recommendedName>
</protein>